<evidence type="ECO:0008006" key="5">
    <source>
        <dbReference type="Google" id="ProtNLM"/>
    </source>
</evidence>
<keyword evidence="4" id="KW-1185">Reference proteome</keyword>
<feature type="transmembrane region" description="Helical" evidence="2">
    <location>
        <begin position="18"/>
        <end position="39"/>
    </location>
</feature>
<proteinExistence type="predicted"/>
<evidence type="ECO:0000256" key="2">
    <source>
        <dbReference type="SAM" id="Phobius"/>
    </source>
</evidence>
<evidence type="ECO:0000256" key="1">
    <source>
        <dbReference type="SAM" id="MobiDB-lite"/>
    </source>
</evidence>
<evidence type="ECO:0000313" key="3">
    <source>
        <dbReference type="EMBL" id="GFR58369.1"/>
    </source>
</evidence>
<organism evidence="3 4">
    <name type="scientific">Elysia marginata</name>
    <dbReference type="NCBI Taxonomy" id="1093978"/>
    <lineage>
        <taxon>Eukaryota</taxon>
        <taxon>Metazoa</taxon>
        <taxon>Spiralia</taxon>
        <taxon>Lophotrochozoa</taxon>
        <taxon>Mollusca</taxon>
        <taxon>Gastropoda</taxon>
        <taxon>Heterobranchia</taxon>
        <taxon>Euthyneura</taxon>
        <taxon>Panpulmonata</taxon>
        <taxon>Sacoglossa</taxon>
        <taxon>Placobranchoidea</taxon>
        <taxon>Plakobranchidae</taxon>
        <taxon>Elysia</taxon>
    </lineage>
</organism>
<feature type="region of interest" description="Disordered" evidence="1">
    <location>
        <begin position="41"/>
        <end position="89"/>
    </location>
</feature>
<keyword evidence="2" id="KW-1133">Transmembrane helix</keyword>
<dbReference type="AlphaFoldDB" id="A0AAV4EC37"/>
<name>A0AAV4EC37_9GAST</name>
<comment type="caution">
    <text evidence="3">The sequence shown here is derived from an EMBL/GenBank/DDBJ whole genome shotgun (WGS) entry which is preliminary data.</text>
</comment>
<accession>A0AAV4EC37</accession>
<dbReference type="Proteomes" id="UP000762676">
    <property type="component" value="Unassembled WGS sequence"/>
</dbReference>
<keyword evidence="2" id="KW-0812">Transmembrane</keyword>
<gene>
    <name evidence="3" type="ORF">ElyMa_003480000</name>
</gene>
<sequence length="104" mass="11709">MNCGKRHLSSLNISAFRYLWLLLFLPLLRYTIGATGILYTHAGTRRPSPTATSGRRDKQVPDLRCGGPRPDEHRDGPNSSRPSEGMMELCLPHPQIFVVDTDNY</sequence>
<reference evidence="3 4" key="1">
    <citation type="journal article" date="2021" name="Elife">
        <title>Chloroplast acquisition without the gene transfer in kleptoplastic sea slugs, Plakobranchus ocellatus.</title>
        <authorList>
            <person name="Maeda T."/>
            <person name="Takahashi S."/>
            <person name="Yoshida T."/>
            <person name="Shimamura S."/>
            <person name="Takaki Y."/>
            <person name="Nagai Y."/>
            <person name="Toyoda A."/>
            <person name="Suzuki Y."/>
            <person name="Arimoto A."/>
            <person name="Ishii H."/>
            <person name="Satoh N."/>
            <person name="Nishiyama T."/>
            <person name="Hasebe M."/>
            <person name="Maruyama T."/>
            <person name="Minagawa J."/>
            <person name="Obokata J."/>
            <person name="Shigenobu S."/>
        </authorList>
    </citation>
    <scope>NUCLEOTIDE SEQUENCE [LARGE SCALE GENOMIC DNA]</scope>
</reference>
<evidence type="ECO:0000313" key="4">
    <source>
        <dbReference type="Proteomes" id="UP000762676"/>
    </source>
</evidence>
<keyword evidence="2" id="KW-0472">Membrane</keyword>
<protein>
    <recommendedName>
        <fullName evidence="5">Secreted protein</fullName>
    </recommendedName>
</protein>
<dbReference type="EMBL" id="BMAT01007137">
    <property type="protein sequence ID" value="GFR58369.1"/>
    <property type="molecule type" value="Genomic_DNA"/>
</dbReference>